<name>A0ABZ0YYA1_9GAMM</name>
<dbReference type="PROSITE" id="PS50887">
    <property type="entry name" value="GGDEF"/>
    <property type="match status" value="1"/>
</dbReference>
<dbReference type="SMART" id="SM00052">
    <property type="entry name" value="EAL"/>
    <property type="match status" value="1"/>
</dbReference>
<dbReference type="Gene3D" id="3.20.20.450">
    <property type="entry name" value="EAL domain"/>
    <property type="match status" value="1"/>
</dbReference>
<dbReference type="Pfam" id="PF00563">
    <property type="entry name" value="EAL"/>
    <property type="match status" value="1"/>
</dbReference>
<dbReference type="EMBL" id="CP140153">
    <property type="protein sequence ID" value="WQH17157.1"/>
    <property type="molecule type" value="Genomic_DNA"/>
</dbReference>
<dbReference type="PANTHER" id="PTHR33121">
    <property type="entry name" value="CYCLIC DI-GMP PHOSPHODIESTERASE PDEF"/>
    <property type="match status" value="1"/>
</dbReference>
<keyword evidence="4" id="KW-1185">Reference proteome</keyword>
<accession>A0ABZ0YYA1</accession>
<reference evidence="3 4" key="1">
    <citation type="submission" date="2023-11" db="EMBL/GenBank/DDBJ databases">
        <title>MicrobeMod: A computational toolkit for identifying prokaryotic methylation and restriction-modification with nanopore sequencing.</title>
        <authorList>
            <person name="Crits-Christoph A."/>
            <person name="Kang S.C."/>
            <person name="Lee H."/>
            <person name="Ostrov N."/>
        </authorList>
    </citation>
    <scope>NUCLEOTIDE SEQUENCE [LARGE SCALE GENOMIC DNA]</scope>
    <source>
        <strain evidence="3 4">ATCC 49870</strain>
    </source>
</reference>
<dbReference type="Gene3D" id="3.30.450.20">
    <property type="entry name" value="PAS domain"/>
    <property type="match status" value="1"/>
</dbReference>
<dbReference type="SUPFAM" id="SSF55785">
    <property type="entry name" value="PYP-like sensor domain (PAS domain)"/>
    <property type="match status" value="1"/>
</dbReference>
<dbReference type="InterPro" id="IPR029787">
    <property type="entry name" value="Nucleotide_cyclase"/>
</dbReference>
<dbReference type="SMART" id="SM00267">
    <property type="entry name" value="GGDEF"/>
    <property type="match status" value="1"/>
</dbReference>
<dbReference type="Proteomes" id="UP001327459">
    <property type="component" value="Chromosome"/>
</dbReference>
<protein>
    <submittedName>
        <fullName evidence="3">GGDEF domain-containing protein</fullName>
    </submittedName>
</protein>
<dbReference type="CDD" id="cd01948">
    <property type="entry name" value="EAL"/>
    <property type="match status" value="1"/>
</dbReference>
<dbReference type="Gene3D" id="3.30.70.270">
    <property type="match status" value="1"/>
</dbReference>
<evidence type="ECO:0000259" key="2">
    <source>
        <dbReference type="PROSITE" id="PS50887"/>
    </source>
</evidence>
<organism evidence="3 4">
    <name type="scientific">Guyparkeria halophila</name>
    <dbReference type="NCBI Taxonomy" id="47960"/>
    <lineage>
        <taxon>Bacteria</taxon>
        <taxon>Pseudomonadati</taxon>
        <taxon>Pseudomonadota</taxon>
        <taxon>Gammaproteobacteria</taxon>
        <taxon>Chromatiales</taxon>
        <taxon>Thioalkalibacteraceae</taxon>
        <taxon>Guyparkeria</taxon>
    </lineage>
</organism>
<gene>
    <name evidence="3" type="ORF">SR882_04430</name>
</gene>
<sequence length="698" mass="77525">MTPVETVENTPFSILHIIGSVNDSISLRGELRNAGLQASVHNAADFDAARHEITRTPIDIIYIEYGANALEMLTALRELVAREPALAGVPVVVYDDVGGVEEIEAFLEAGALSVITHESLVEPLLTRAVAFALLYQDRDRKAAQLSKSELRCQKLIDGSSEAVAYLQDGLHIYANQSYLDLMGFASIDDLREEPILDLAAGDSAQRLKAFLKTEDAEDTFTLKTNGGHEIEVRIHSTSASFDGEPCLQIFATQVKEDVADISEQLEYFARRDLLTGLYNRNYLFEQIEARRGEIVNGDEEDTGALLLFEILNHDEIKRHIGTTGMDNLLTEFGKKVEERVGGQGLVARHGAFSFLILLGRLDRHRTAELADTLNGLAREYVYTQGTTSVTVSTSAGYLVLDENSPPNAAELVDRVERASNRAAQEGKYQSRLYEPDLKTATEREQDEAWARKIKTALRESRFSLVFQPIVSLTGDREISRYEVFVRMLDEDGSLISPAEFLSQAERGELIQSIDRWVVLSAVKQIHNGVKNGEKPKLYIRISDASLHDPEFTKWLAQRLQMTRLPDTLLAIQVSVDKAGHALRHLADMQEALHPLGGELILDGFGGSGDDGFRILDHLPVSTIKIARPLLENFAQETANQERVGEVVQHAKQEDMAVIVPNVENAASLQVLWPMGVDFVQGDFIQAPQESLEFDFAQF</sequence>
<evidence type="ECO:0000259" key="1">
    <source>
        <dbReference type="PROSITE" id="PS50883"/>
    </source>
</evidence>
<dbReference type="SUPFAM" id="SSF55073">
    <property type="entry name" value="Nucleotide cyclase"/>
    <property type="match status" value="1"/>
</dbReference>
<dbReference type="NCBIfam" id="TIGR00254">
    <property type="entry name" value="GGDEF"/>
    <property type="match status" value="1"/>
</dbReference>
<dbReference type="Pfam" id="PF00990">
    <property type="entry name" value="GGDEF"/>
    <property type="match status" value="1"/>
</dbReference>
<dbReference type="InterPro" id="IPR050706">
    <property type="entry name" value="Cyclic-di-GMP_PDE-like"/>
</dbReference>
<dbReference type="InterPro" id="IPR043128">
    <property type="entry name" value="Rev_trsase/Diguanyl_cyclase"/>
</dbReference>
<dbReference type="InterPro" id="IPR011006">
    <property type="entry name" value="CheY-like_superfamily"/>
</dbReference>
<evidence type="ECO:0000313" key="4">
    <source>
        <dbReference type="Proteomes" id="UP001327459"/>
    </source>
</evidence>
<dbReference type="InterPro" id="IPR035919">
    <property type="entry name" value="EAL_sf"/>
</dbReference>
<evidence type="ECO:0000313" key="3">
    <source>
        <dbReference type="EMBL" id="WQH17157.1"/>
    </source>
</evidence>
<dbReference type="InterPro" id="IPR035965">
    <property type="entry name" value="PAS-like_dom_sf"/>
</dbReference>
<dbReference type="InterPro" id="IPR001633">
    <property type="entry name" value="EAL_dom"/>
</dbReference>
<feature type="domain" description="EAL" evidence="1">
    <location>
        <begin position="446"/>
        <end position="698"/>
    </location>
</feature>
<dbReference type="InterPro" id="IPR000160">
    <property type="entry name" value="GGDEF_dom"/>
</dbReference>
<feature type="domain" description="GGDEF" evidence="2">
    <location>
        <begin position="301"/>
        <end position="435"/>
    </location>
</feature>
<dbReference type="RefSeq" id="WP_322522137.1">
    <property type="nucleotide sequence ID" value="NZ_CP140153.1"/>
</dbReference>
<dbReference type="SUPFAM" id="SSF52172">
    <property type="entry name" value="CheY-like"/>
    <property type="match status" value="1"/>
</dbReference>
<dbReference type="SUPFAM" id="SSF141868">
    <property type="entry name" value="EAL domain-like"/>
    <property type="match status" value="1"/>
</dbReference>
<proteinExistence type="predicted"/>
<dbReference type="PANTHER" id="PTHR33121:SF23">
    <property type="entry name" value="CYCLIC DI-GMP PHOSPHODIESTERASE PDEB"/>
    <property type="match status" value="1"/>
</dbReference>
<dbReference type="PROSITE" id="PS50883">
    <property type="entry name" value="EAL"/>
    <property type="match status" value="1"/>
</dbReference>